<gene>
    <name evidence="1" type="ORF">IAD32_02015</name>
</gene>
<reference evidence="1" key="1">
    <citation type="submission" date="2020-10" db="EMBL/GenBank/DDBJ databases">
        <authorList>
            <person name="Gilroy R."/>
        </authorList>
    </citation>
    <scope>NUCLEOTIDE SEQUENCE</scope>
    <source>
        <strain evidence="1">ChiSjej1B19-3389</strain>
    </source>
</reference>
<organism evidence="1 2">
    <name type="scientific">Candidatus Scatavimonas merdigallinarum</name>
    <dbReference type="NCBI Taxonomy" id="2840914"/>
    <lineage>
        <taxon>Bacteria</taxon>
        <taxon>Bacillati</taxon>
        <taxon>Bacillota</taxon>
        <taxon>Clostridia</taxon>
        <taxon>Eubacteriales</taxon>
        <taxon>Oscillospiraceae</taxon>
        <taxon>Oscillospiraceae incertae sedis</taxon>
        <taxon>Candidatus Scatavimonas</taxon>
    </lineage>
</organism>
<comment type="caution">
    <text evidence="1">The sequence shown here is derived from an EMBL/GenBank/DDBJ whole genome shotgun (WGS) entry which is preliminary data.</text>
</comment>
<protein>
    <submittedName>
        <fullName evidence="1">Uncharacterized protein</fullName>
    </submittedName>
</protein>
<proteinExistence type="predicted"/>
<evidence type="ECO:0000313" key="2">
    <source>
        <dbReference type="Proteomes" id="UP000886787"/>
    </source>
</evidence>
<accession>A0A9D1CUE6</accession>
<sequence>MNNFDKLNRATDKLINKISKAANELNLHVTYDKIKREFSVMEKDESGCDRRVDITEEHVKQNKMKGTVNISSLRQLTAAVRDLQQIVLIFEGKQSDQEEKSQYGIVRMPEMQRLLTPAMDGDDE</sequence>
<dbReference type="AlphaFoldDB" id="A0A9D1CUE6"/>
<dbReference type="Proteomes" id="UP000886787">
    <property type="component" value="Unassembled WGS sequence"/>
</dbReference>
<dbReference type="EMBL" id="DVFW01000014">
    <property type="protein sequence ID" value="HIQ80044.1"/>
    <property type="molecule type" value="Genomic_DNA"/>
</dbReference>
<name>A0A9D1CUE6_9FIRM</name>
<evidence type="ECO:0000313" key="1">
    <source>
        <dbReference type="EMBL" id="HIQ80044.1"/>
    </source>
</evidence>
<reference evidence="1" key="2">
    <citation type="journal article" date="2021" name="PeerJ">
        <title>Extensive microbial diversity within the chicken gut microbiome revealed by metagenomics and culture.</title>
        <authorList>
            <person name="Gilroy R."/>
            <person name="Ravi A."/>
            <person name="Getino M."/>
            <person name="Pursley I."/>
            <person name="Horton D.L."/>
            <person name="Alikhan N.F."/>
            <person name="Baker D."/>
            <person name="Gharbi K."/>
            <person name="Hall N."/>
            <person name="Watson M."/>
            <person name="Adriaenssens E.M."/>
            <person name="Foster-Nyarko E."/>
            <person name="Jarju S."/>
            <person name="Secka A."/>
            <person name="Antonio M."/>
            <person name="Oren A."/>
            <person name="Chaudhuri R.R."/>
            <person name="La Ragione R."/>
            <person name="Hildebrand F."/>
            <person name="Pallen M.J."/>
        </authorList>
    </citation>
    <scope>NUCLEOTIDE SEQUENCE</scope>
    <source>
        <strain evidence="1">ChiSjej1B19-3389</strain>
    </source>
</reference>